<sequence>MTDAQEITDPVAQAVLESVRTLSAAIDRLGLAAMTPACELTQLDRLIRKYPEAARKSLEMYERQRVHGRDGGPFSREPVRTQSA</sequence>
<proteinExistence type="predicted"/>
<gene>
    <name evidence="2" type="ORF">GCM10010151_07700</name>
</gene>
<feature type="region of interest" description="Disordered" evidence="1">
    <location>
        <begin position="61"/>
        <end position="84"/>
    </location>
</feature>
<feature type="compositionally biased region" description="Basic and acidic residues" evidence="1">
    <location>
        <begin position="61"/>
        <end position="70"/>
    </location>
</feature>
<dbReference type="Proteomes" id="UP001501822">
    <property type="component" value="Unassembled WGS sequence"/>
</dbReference>
<reference evidence="3" key="1">
    <citation type="journal article" date="2019" name="Int. J. Syst. Evol. Microbiol.">
        <title>The Global Catalogue of Microorganisms (GCM) 10K type strain sequencing project: providing services to taxonomists for standard genome sequencing and annotation.</title>
        <authorList>
            <consortium name="The Broad Institute Genomics Platform"/>
            <consortium name="The Broad Institute Genome Sequencing Center for Infectious Disease"/>
            <person name="Wu L."/>
            <person name="Ma J."/>
        </authorList>
    </citation>
    <scope>NUCLEOTIDE SEQUENCE [LARGE SCALE GENOMIC DNA]</scope>
    <source>
        <strain evidence="3">JCM 3146</strain>
    </source>
</reference>
<keyword evidence="3" id="KW-1185">Reference proteome</keyword>
<protein>
    <submittedName>
        <fullName evidence="2">Uncharacterized protein</fullName>
    </submittedName>
</protein>
<name>A0ABP3FNJ0_9ACTN</name>
<evidence type="ECO:0000313" key="3">
    <source>
        <dbReference type="Proteomes" id="UP001501822"/>
    </source>
</evidence>
<evidence type="ECO:0000256" key="1">
    <source>
        <dbReference type="SAM" id="MobiDB-lite"/>
    </source>
</evidence>
<accession>A0ABP3FNJ0</accession>
<comment type="caution">
    <text evidence="2">The sequence shown here is derived from an EMBL/GenBank/DDBJ whole genome shotgun (WGS) entry which is preliminary data.</text>
</comment>
<evidence type="ECO:0000313" key="2">
    <source>
        <dbReference type="EMBL" id="GAA0320475.1"/>
    </source>
</evidence>
<organism evidence="2 3">
    <name type="scientific">Actinoallomurus spadix</name>
    <dbReference type="NCBI Taxonomy" id="79912"/>
    <lineage>
        <taxon>Bacteria</taxon>
        <taxon>Bacillati</taxon>
        <taxon>Actinomycetota</taxon>
        <taxon>Actinomycetes</taxon>
        <taxon>Streptosporangiales</taxon>
        <taxon>Thermomonosporaceae</taxon>
        <taxon>Actinoallomurus</taxon>
    </lineage>
</organism>
<dbReference type="EMBL" id="BAAABM010000007">
    <property type="protein sequence ID" value="GAA0320475.1"/>
    <property type="molecule type" value="Genomic_DNA"/>
</dbReference>
<dbReference type="RefSeq" id="WP_252804383.1">
    <property type="nucleotide sequence ID" value="NZ_BAAABM010000007.1"/>
</dbReference>